<feature type="chain" id="PRO_5040434821" evidence="1">
    <location>
        <begin position="16"/>
        <end position="139"/>
    </location>
</feature>
<accession>A0A9P0DLP8</accession>
<protein>
    <submittedName>
        <fullName evidence="2">Uncharacterized protein</fullName>
    </submittedName>
</protein>
<name>A0A9P0DLP8_9CUCU</name>
<dbReference type="EMBL" id="OU892280">
    <property type="protein sequence ID" value="CAH1130391.1"/>
    <property type="molecule type" value="Genomic_DNA"/>
</dbReference>
<keyword evidence="1" id="KW-0732">Signal</keyword>
<feature type="signal peptide" evidence="1">
    <location>
        <begin position="1"/>
        <end position="15"/>
    </location>
</feature>
<organism evidence="2 3">
    <name type="scientific">Ceutorhynchus assimilis</name>
    <name type="common">cabbage seed weevil</name>
    <dbReference type="NCBI Taxonomy" id="467358"/>
    <lineage>
        <taxon>Eukaryota</taxon>
        <taxon>Metazoa</taxon>
        <taxon>Ecdysozoa</taxon>
        <taxon>Arthropoda</taxon>
        <taxon>Hexapoda</taxon>
        <taxon>Insecta</taxon>
        <taxon>Pterygota</taxon>
        <taxon>Neoptera</taxon>
        <taxon>Endopterygota</taxon>
        <taxon>Coleoptera</taxon>
        <taxon>Polyphaga</taxon>
        <taxon>Cucujiformia</taxon>
        <taxon>Curculionidae</taxon>
        <taxon>Ceutorhynchinae</taxon>
        <taxon>Ceutorhynchus</taxon>
    </lineage>
</organism>
<gene>
    <name evidence="2" type="ORF">CEUTPL_LOCUS9018</name>
</gene>
<proteinExistence type="predicted"/>
<dbReference type="AlphaFoldDB" id="A0A9P0DLP8"/>
<reference evidence="2" key="1">
    <citation type="submission" date="2022-01" db="EMBL/GenBank/DDBJ databases">
        <authorList>
            <person name="King R."/>
        </authorList>
    </citation>
    <scope>NUCLEOTIDE SEQUENCE</scope>
</reference>
<keyword evidence="3" id="KW-1185">Reference proteome</keyword>
<evidence type="ECO:0000256" key="1">
    <source>
        <dbReference type="SAM" id="SignalP"/>
    </source>
</evidence>
<dbReference type="Proteomes" id="UP001152799">
    <property type="component" value="Chromosome 4"/>
</dbReference>
<sequence length="139" mass="14590">MKILIVVATLAFASAMPGEESVIQKRGLLELEHAPALLHAAPVIQKSYATPIVHAGPVVTRVFEAPPIPLVRSVHGPIITGPLITRGIGPHILGAKPLLHAPIIKAAPIISAPIVAHAPILSYAPKIAAPISLGYDHHW</sequence>
<evidence type="ECO:0000313" key="3">
    <source>
        <dbReference type="Proteomes" id="UP001152799"/>
    </source>
</evidence>
<evidence type="ECO:0000313" key="2">
    <source>
        <dbReference type="EMBL" id="CAH1130391.1"/>
    </source>
</evidence>
<dbReference type="OrthoDB" id="7466056at2759"/>